<dbReference type="AlphaFoldDB" id="A0A1D1Y799"/>
<keyword evidence="1" id="KW-1015">Disulfide bond</keyword>
<accession>A0A1D1Y799</accession>
<name>A0A1D1Y799_9ARAE</name>
<feature type="disulfide bond" evidence="1">
    <location>
        <begin position="78"/>
        <end position="87"/>
    </location>
</feature>
<feature type="compositionally biased region" description="Low complexity" evidence="2">
    <location>
        <begin position="1"/>
        <end position="15"/>
    </location>
</feature>
<dbReference type="InterPro" id="IPR039314">
    <property type="entry name" value="CP12-like"/>
</dbReference>
<dbReference type="GO" id="GO:0080153">
    <property type="term" value="P:negative regulation of reductive pentose-phosphate cycle"/>
    <property type="evidence" value="ECO:0007669"/>
    <property type="project" value="TreeGrafter"/>
</dbReference>
<evidence type="ECO:0000259" key="3">
    <source>
        <dbReference type="SMART" id="SM01093"/>
    </source>
</evidence>
<feature type="disulfide bond" evidence="1">
    <location>
        <begin position="120"/>
        <end position="129"/>
    </location>
</feature>
<reference evidence="4" key="1">
    <citation type="submission" date="2015-07" db="EMBL/GenBank/DDBJ databases">
        <title>Transcriptome Assembly of Anthurium amnicola.</title>
        <authorList>
            <person name="Suzuki J."/>
        </authorList>
    </citation>
    <scope>NUCLEOTIDE SEQUENCE</scope>
</reference>
<dbReference type="InterPro" id="IPR003823">
    <property type="entry name" value="CP12_dom"/>
</dbReference>
<evidence type="ECO:0000256" key="2">
    <source>
        <dbReference type="SAM" id="MobiDB-lite"/>
    </source>
</evidence>
<organism evidence="4">
    <name type="scientific">Anthurium amnicola</name>
    <dbReference type="NCBI Taxonomy" id="1678845"/>
    <lineage>
        <taxon>Eukaryota</taxon>
        <taxon>Viridiplantae</taxon>
        <taxon>Streptophyta</taxon>
        <taxon>Embryophyta</taxon>
        <taxon>Tracheophyta</taxon>
        <taxon>Spermatophyta</taxon>
        <taxon>Magnoliopsida</taxon>
        <taxon>Liliopsida</taxon>
        <taxon>Araceae</taxon>
        <taxon>Pothoideae</taxon>
        <taxon>Potheae</taxon>
        <taxon>Anthurium</taxon>
    </lineage>
</organism>
<proteinExistence type="predicted"/>
<dbReference type="PANTHER" id="PTHR33921">
    <property type="entry name" value="CALVIN CYCLE PROTEIN CP12-2, CHLOROPLASTIC"/>
    <property type="match status" value="1"/>
</dbReference>
<feature type="non-terminal residue" evidence="4">
    <location>
        <position position="1"/>
    </location>
</feature>
<gene>
    <name evidence="4" type="primary">cp12_0</name>
    <name evidence="4" type="ORF">g.88188</name>
</gene>
<evidence type="ECO:0000313" key="4">
    <source>
        <dbReference type="EMBL" id="JAT50525.1"/>
    </source>
</evidence>
<evidence type="ECO:0000256" key="1">
    <source>
        <dbReference type="PIRSR" id="PIRSR639314-50"/>
    </source>
</evidence>
<dbReference type="GO" id="GO:0009507">
    <property type="term" value="C:chloroplast"/>
    <property type="evidence" value="ECO:0007669"/>
    <property type="project" value="TreeGrafter"/>
</dbReference>
<feature type="region of interest" description="Disordered" evidence="2">
    <location>
        <begin position="1"/>
        <end position="27"/>
    </location>
</feature>
<dbReference type="SMART" id="SM01093">
    <property type="entry name" value="CP12"/>
    <property type="match status" value="1"/>
</dbReference>
<sequence length="135" mass="14772">SLSLSLSMAFSAPSSSSPPPFSASPRLSWRHPAVKVPAAGARDLRAMAVARRYKGTRMREERLAAMIEQKVLEAKRECEGDERSDGCRVAWDEVEEVSRAKADLRRRLAAGGPDPLEPFCRENPEADECGVVCDG</sequence>
<feature type="domain" description="CP12" evidence="3">
    <location>
        <begin position="63"/>
        <end position="134"/>
    </location>
</feature>
<dbReference type="EMBL" id="GDJX01017411">
    <property type="protein sequence ID" value="JAT50525.1"/>
    <property type="molecule type" value="Transcribed_RNA"/>
</dbReference>
<protein>
    <submittedName>
        <fullName evidence="4">Calvin cycle protein CP12</fullName>
    </submittedName>
</protein>
<dbReference type="Pfam" id="PF02672">
    <property type="entry name" value="CP12"/>
    <property type="match status" value="1"/>
</dbReference>
<dbReference type="PANTHER" id="PTHR33921:SF16">
    <property type="entry name" value="CALVIN CYCLE PROTEIN CP12-3, CHLOROPLASTIC"/>
    <property type="match status" value="1"/>
</dbReference>